<gene>
    <name evidence="1" type="ORF">GCM10009733_006320</name>
</gene>
<evidence type="ECO:0008006" key="3">
    <source>
        <dbReference type="Google" id="ProtNLM"/>
    </source>
</evidence>
<organism evidence="1 2">
    <name type="scientific">Nonomuraea maheshkhaliensis</name>
    <dbReference type="NCBI Taxonomy" id="419590"/>
    <lineage>
        <taxon>Bacteria</taxon>
        <taxon>Bacillati</taxon>
        <taxon>Actinomycetota</taxon>
        <taxon>Actinomycetes</taxon>
        <taxon>Streptosporangiales</taxon>
        <taxon>Streptosporangiaceae</taxon>
        <taxon>Nonomuraea</taxon>
    </lineage>
</organism>
<proteinExistence type="predicted"/>
<comment type="caution">
    <text evidence="1">The sequence shown here is derived from an EMBL/GenBank/DDBJ whole genome shotgun (WGS) entry which is preliminary data.</text>
</comment>
<sequence>MTGLLPPEPDIVTGQVFTALTHRPEDVSAVAGQLSRLYDEPAGLALPDPSYVRRFIDAISTQDSGHVPDCFGGARLWFIQPDGSVWDCPSDRRIAATPAARRRTIQGADARLLFADRPACTNCTLFSRDCVNMWPLVLDMPRLLNARAAR</sequence>
<evidence type="ECO:0000313" key="2">
    <source>
        <dbReference type="Proteomes" id="UP001500064"/>
    </source>
</evidence>
<reference evidence="2" key="1">
    <citation type="journal article" date="2019" name="Int. J. Syst. Evol. Microbiol.">
        <title>The Global Catalogue of Microorganisms (GCM) 10K type strain sequencing project: providing services to taxonomists for standard genome sequencing and annotation.</title>
        <authorList>
            <consortium name="The Broad Institute Genomics Platform"/>
            <consortium name="The Broad Institute Genome Sequencing Center for Infectious Disease"/>
            <person name="Wu L."/>
            <person name="Ma J."/>
        </authorList>
    </citation>
    <scope>NUCLEOTIDE SEQUENCE [LARGE SCALE GENOMIC DNA]</scope>
    <source>
        <strain evidence="2">JCM 13929</strain>
    </source>
</reference>
<dbReference type="Proteomes" id="UP001500064">
    <property type="component" value="Unassembled WGS sequence"/>
</dbReference>
<dbReference type="RefSeq" id="WP_346101327.1">
    <property type="nucleotide sequence ID" value="NZ_BAAAMU010000003.1"/>
</dbReference>
<name>A0ABP4QJB0_9ACTN</name>
<keyword evidence="2" id="KW-1185">Reference proteome</keyword>
<evidence type="ECO:0000313" key="1">
    <source>
        <dbReference type="EMBL" id="GAA1613001.1"/>
    </source>
</evidence>
<protein>
    <recommendedName>
        <fullName evidence="3">4Fe4S-binding SPASM domain-containing protein</fullName>
    </recommendedName>
</protein>
<dbReference type="EMBL" id="BAAAMU010000003">
    <property type="protein sequence ID" value="GAA1613001.1"/>
    <property type="molecule type" value="Genomic_DNA"/>
</dbReference>
<accession>A0ABP4QJB0</accession>